<dbReference type="KEGG" id="gni:GNIT_3329"/>
<dbReference type="Proteomes" id="UP000009282">
    <property type="component" value="Chromosome"/>
</dbReference>
<keyword evidence="2" id="KW-1185">Reference proteome</keyword>
<dbReference type="AlphaFoldDB" id="G4QN04"/>
<sequence>MIYVGPKNVTTAGDAINIELDENCQLLDYVIERIEPTPVQNSK</sequence>
<evidence type="ECO:0000313" key="1">
    <source>
        <dbReference type="EMBL" id="AEP31423.1"/>
    </source>
</evidence>
<proteinExistence type="predicted"/>
<dbReference type="HOGENOM" id="CLU_3234173_0_0_6"/>
<reference evidence="1 2" key="1">
    <citation type="journal article" date="2011" name="J. Bacteriol.">
        <title>Complete genome sequence of seawater bacterium Glaciecola nitratireducens FR1064T.</title>
        <authorList>
            <person name="Bian F."/>
            <person name="Qin Q.L."/>
            <person name="Xie B.B."/>
            <person name="Shu Y.L."/>
            <person name="Zhang X.Y."/>
            <person name="Yu Y."/>
            <person name="Chen B."/>
            <person name="Chen X.L."/>
            <person name="Zhou B.C."/>
            <person name="Zhang Y.Z."/>
        </authorList>
    </citation>
    <scope>NUCLEOTIDE SEQUENCE [LARGE SCALE GENOMIC DNA]</scope>
    <source>
        <strain evidence="2">JCM 12485 / KCTC 12276 / FR1064</strain>
    </source>
</reference>
<organism evidence="1 2">
    <name type="scientific">Glaciecola nitratireducens (strain JCM 12485 / KCTC 12276 / FR1064)</name>
    <dbReference type="NCBI Taxonomy" id="1085623"/>
    <lineage>
        <taxon>Bacteria</taxon>
        <taxon>Pseudomonadati</taxon>
        <taxon>Pseudomonadota</taxon>
        <taxon>Gammaproteobacteria</taxon>
        <taxon>Alteromonadales</taxon>
        <taxon>Alteromonadaceae</taxon>
        <taxon>Brumicola</taxon>
    </lineage>
</organism>
<accession>G4QN04</accession>
<dbReference type="EMBL" id="CP003060">
    <property type="protein sequence ID" value="AEP31423.1"/>
    <property type="molecule type" value="Genomic_DNA"/>
</dbReference>
<gene>
    <name evidence="1" type="ordered locus">GNIT_3329</name>
</gene>
<protein>
    <submittedName>
        <fullName evidence="1">Uncharacterized protein</fullName>
    </submittedName>
</protein>
<name>G4QN04_GLANF</name>
<evidence type="ECO:0000313" key="2">
    <source>
        <dbReference type="Proteomes" id="UP000009282"/>
    </source>
</evidence>